<evidence type="ECO:0000313" key="9">
    <source>
        <dbReference type="EMBL" id="QDU96376.1"/>
    </source>
</evidence>
<dbReference type="RefSeq" id="WP_145055013.1">
    <property type="nucleotide sequence ID" value="NZ_CP036433.1"/>
</dbReference>
<evidence type="ECO:0000256" key="2">
    <source>
        <dbReference type="ARBA" id="ARBA00006175"/>
    </source>
</evidence>
<protein>
    <submittedName>
        <fullName evidence="9">Glycerol uptake facilitator protein</fullName>
    </submittedName>
</protein>
<dbReference type="GO" id="GO:0005886">
    <property type="term" value="C:plasma membrane"/>
    <property type="evidence" value="ECO:0007669"/>
    <property type="project" value="TreeGrafter"/>
</dbReference>
<dbReference type="EMBL" id="CP036433">
    <property type="protein sequence ID" value="QDU96376.1"/>
    <property type="molecule type" value="Genomic_DNA"/>
</dbReference>
<keyword evidence="5 8" id="KW-1133">Transmembrane helix</keyword>
<keyword evidence="3 7" id="KW-0813">Transport</keyword>
<dbReference type="InterPro" id="IPR022357">
    <property type="entry name" value="MIP_CS"/>
</dbReference>
<dbReference type="SUPFAM" id="SSF81338">
    <property type="entry name" value="Aquaporin-like"/>
    <property type="match status" value="1"/>
</dbReference>
<dbReference type="InterPro" id="IPR023271">
    <property type="entry name" value="Aquaporin-like"/>
</dbReference>
<dbReference type="AlphaFoldDB" id="A0A518DX08"/>
<reference evidence="9 10" key="1">
    <citation type="submission" date="2019-02" db="EMBL/GenBank/DDBJ databases">
        <title>Deep-cultivation of Planctomycetes and their phenomic and genomic characterization uncovers novel biology.</title>
        <authorList>
            <person name="Wiegand S."/>
            <person name="Jogler M."/>
            <person name="Boedeker C."/>
            <person name="Pinto D."/>
            <person name="Vollmers J."/>
            <person name="Rivas-Marin E."/>
            <person name="Kohn T."/>
            <person name="Peeters S.H."/>
            <person name="Heuer A."/>
            <person name="Rast P."/>
            <person name="Oberbeckmann S."/>
            <person name="Bunk B."/>
            <person name="Jeske O."/>
            <person name="Meyerdierks A."/>
            <person name="Storesund J.E."/>
            <person name="Kallscheuer N."/>
            <person name="Luecker S."/>
            <person name="Lage O.M."/>
            <person name="Pohl T."/>
            <person name="Merkel B.J."/>
            <person name="Hornburger P."/>
            <person name="Mueller R.-W."/>
            <person name="Bruemmer F."/>
            <person name="Labrenz M."/>
            <person name="Spormann A.M."/>
            <person name="Op den Camp H."/>
            <person name="Overmann J."/>
            <person name="Amann R."/>
            <person name="Jetten M.S.M."/>
            <person name="Mascher T."/>
            <person name="Medema M.H."/>
            <person name="Devos D.P."/>
            <person name="Kaster A.-K."/>
            <person name="Ovreas L."/>
            <person name="Rohde M."/>
            <person name="Galperin M.Y."/>
            <person name="Jogler C."/>
        </authorList>
    </citation>
    <scope>NUCLEOTIDE SEQUENCE [LARGE SCALE GENOMIC DNA]</scope>
    <source>
        <strain evidence="9 10">Pla85_3_4</strain>
    </source>
</reference>
<evidence type="ECO:0000256" key="6">
    <source>
        <dbReference type="ARBA" id="ARBA00023136"/>
    </source>
</evidence>
<evidence type="ECO:0000256" key="3">
    <source>
        <dbReference type="ARBA" id="ARBA00022448"/>
    </source>
</evidence>
<comment type="subcellular location">
    <subcellularLocation>
        <location evidence="1">Membrane</location>
        <topology evidence="1">Multi-pass membrane protein</topology>
    </subcellularLocation>
</comment>
<feature type="transmembrane region" description="Helical" evidence="8">
    <location>
        <begin position="27"/>
        <end position="50"/>
    </location>
</feature>
<dbReference type="InterPro" id="IPR000425">
    <property type="entry name" value="MIP"/>
</dbReference>
<feature type="transmembrane region" description="Helical" evidence="8">
    <location>
        <begin position="62"/>
        <end position="84"/>
    </location>
</feature>
<feature type="transmembrane region" description="Helical" evidence="8">
    <location>
        <begin position="185"/>
        <end position="205"/>
    </location>
</feature>
<evidence type="ECO:0000256" key="4">
    <source>
        <dbReference type="ARBA" id="ARBA00022692"/>
    </source>
</evidence>
<evidence type="ECO:0000256" key="5">
    <source>
        <dbReference type="ARBA" id="ARBA00022989"/>
    </source>
</evidence>
<accession>A0A518DX08</accession>
<dbReference type="Gene3D" id="1.20.1080.10">
    <property type="entry name" value="Glycerol uptake facilitator protein"/>
    <property type="match status" value="1"/>
</dbReference>
<dbReference type="KEGG" id="lcre:Pla8534_41960"/>
<dbReference type="InterPro" id="IPR050363">
    <property type="entry name" value="MIP/Aquaporin"/>
</dbReference>
<dbReference type="Pfam" id="PF00230">
    <property type="entry name" value="MIP"/>
    <property type="match status" value="1"/>
</dbReference>
<proteinExistence type="inferred from homology"/>
<sequence length="304" mass="31223">MASSTVEPPLVTQPEVAQVAKYSAGQLFLAEALGTFLLVLFGCGSVHAAVLTGAQAGLWQVAIVWGVAIMAAIYVTGAVSGAHINPAITLALAVWGKFSWSKVPLYITAQMVGAFLAAAALFVAYGPYLAAKEEQQQVVRGGPGSIITAMCYGEYFPNPGYLAAGEEPLSAAELEKFPTFVSPPVAFGVELLGTAILALVVFAVTDPRNAGAPAANLAPVFIGLTVAALISILAPLTQACFNPARDLGPRLFAFLAGWGPAAIPGPNGIGFVTVYLVAPILGAIVGAGVYEWGIRPRHDSSISG</sequence>
<organism evidence="9 10">
    <name type="scientific">Lignipirellula cremea</name>
    <dbReference type="NCBI Taxonomy" id="2528010"/>
    <lineage>
        <taxon>Bacteria</taxon>
        <taxon>Pseudomonadati</taxon>
        <taxon>Planctomycetota</taxon>
        <taxon>Planctomycetia</taxon>
        <taxon>Pirellulales</taxon>
        <taxon>Pirellulaceae</taxon>
        <taxon>Lignipirellula</taxon>
    </lineage>
</organism>
<dbReference type="PANTHER" id="PTHR43829">
    <property type="entry name" value="AQUAPORIN OR AQUAGLYCEROPORIN RELATED"/>
    <property type="match status" value="1"/>
</dbReference>
<dbReference type="GO" id="GO:0015250">
    <property type="term" value="F:water channel activity"/>
    <property type="evidence" value="ECO:0007669"/>
    <property type="project" value="TreeGrafter"/>
</dbReference>
<evidence type="ECO:0000256" key="1">
    <source>
        <dbReference type="ARBA" id="ARBA00004141"/>
    </source>
</evidence>
<dbReference type="PRINTS" id="PR00783">
    <property type="entry name" value="MINTRINSICP"/>
</dbReference>
<name>A0A518DX08_9BACT</name>
<dbReference type="OrthoDB" id="9807293at2"/>
<comment type="similarity">
    <text evidence="2 7">Belongs to the MIP/aquaporin (TC 1.A.8) family.</text>
</comment>
<feature type="transmembrane region" description="Helical" evidence="8">
    <location>
        <begin position="217"/>
        <end position="235"/>
    </location>
</feature>
<evidence type="ECO:0000256" key="8">
    <source>
        <dbReference type="SAM" id="Phobius"/>
    </source>
</evidence>
<dbReference type="Proteomes" id="UP000317648">
    <property type="component" value="Chromosome"/>
</dbReference>
<keyword evidence="4 7" id="KW-0812">Transmembrane</keyword>
<dbReference type="PROSITE" id="PS00221">
    <property type="entry name" value="MIP"/>
    <property type="match status" value="1"/>
</dbReference>
<dbReference type="PANTHER" id="PTHR43829:SF9">
    <property type="entry name" value="AQUAPORIN-9"/>
    <property type="match status" value="1"/>
</dbReference>
<gene>
    <name evidence="9" type="primary">glpF</name>
    <name evidence="9" type="ORF">Pla8534_41960</name>
</gene>
<feature type="transmembrane region" description="Helical" evidence="8">
    <location>
        <begin position="269"/>
        <end position="290"/>
    </location>
</feature>
<evidence type="ECO:0000256" key="7">
    <source>
        <dbReference type="RuleBase" id="RU000477"/>
    </source>
</evidence>
<feature type="transmembrane region" description="Helical" evidence="8">
    <location>
        <begin position="104"/>
        <end position="125"/>
    </location>
</feature>
<keyword evidence="10" id="KW-1185">Reference proteome</keyword>
<keyword evidence="6 8" id="KW-0472">Membrane</keyword>
<evidence type="ECO:0000313" key="10">
    <source>
        <dbReference type="Proteomes" id="UP000317648"/>
    </source>
</evidence>
<dbReference type="GO" id="GO:0015254">
    <property type="term" value="F:glycerol channel activity"/>
    <property type="evidence" value="ECO:0007669"/>
    <property type="project" value="TreeGrafter"/>
</dbReference>